<dbReference type="VEuPathDB" id="MicrosporidiaDB:H312_01857"/>
<gene>
    <name evidence="10" type="ORF">H312_01857</name>
</gene>
<dbReference type="GO" id="GO:0006465">
    <property type="term" value="P:signal peptide processing"/>
    <property type="evidence" value="ECO:0007669"/>
    <property type="project" value="InterPro"/>
</dbReference>
<dbReference type="AlphaFoldDB" id="A0A059F153"/>
<reference evidence="11" key="1">
    <citation type="submission" date="2013-02" db="EMBL/GenBank/DDBJ databases">
        <authorList>
            <consortium name="The Broad Institute Genome Sequencing Platform"/>
            <person name="Cuomo C."/>
            <person name="Becnel J."/>
            <person name="Sanscrainte N."/>
            <person name="Walker B."/>
            <person name="Young S.K."/>
            <person name="Zeng Q."/>
            <person name="Gargeya S."/>
            <person name="Fitzgerald M."/>
            <person name="Haas B."/>
            <person name="Abouelleil A."/>
            <person name="Alvarado L."/>
            <person name="Arachchi H.M."/>
            <person name="Berlin A.M."/>
            <person name="Chapman S.B."/>
            <person name="Dewar J."/>
            <person name="Goldberg J."/>
            <person name="Griggs A."/>
            <person name="Gujja S."/>
            <person name="Hansen M."/>
            <person name="Howarth C."/>
            <person name="Imamovic A."/>
            <person name="Larimer J."/>
            <person name="McCowan C."/>
            <person name="Murphy C."/>
            <person name="Neiman D."/>
            <person name="Pearson M."/>
            <person name="Priest M."/>
            <person name="Roberts A."/>
            <person name="Saif S."/>
            <person name="Shea T."/>
            <person name="Sisk P."/>
            <person name="Sykes S."/>
            <person name="Wortman J."/>
            <person name="Nusbaum C."/>
            <person name="Birren B."/>
        </authorList>
    </citation>
    <scope>NUCLEOTIDE SEQUENCE [LARGE SCALE GENOMIC DNA]</scope>
    <source>
        <strain evidence="11">PRA339</strain>
    </source>
</reference>
<evidence type="ECO:0000313" key="11">
    <source>
        <dbReference type="Proteomes" id="UP000030655"/>
    </source>
</evidence>
<dbReference type="Proteomes" id="UP000030655">
    <property type="component" value="Unassembled WGS sequence"/>
</dbReference>
<dbReference type="PANTHER" id="PTHR13085:SF0">
    <property type="entry name" value="SIGNAL PEPTIDASE COMPLEX SUBUNIT 2"/>
    <property type="match status" value="1"/>
</dbReference>
<evidence type="ECO:0000256" key="5">
    <source>
        <dbReference type="ARBA" id="ARBA00022824"/>
    </source>
</evidence>
<comment type="function">
    <text evidence="8">Component of the signal peptidase complex (SPC) which catalyzes the cleavage of N-terminal signal sequences from nascent proteins as they are translocated into the lumen of the endoplasmic reticulum. Enhances the enzymatic activity of SPC and facilitates the interactions between different components of the translocation site.</text>
</comment>
<dbReference type="OrthoDB" id="29558at2759"/>
<accession>A0A059F153</accession>
<protein>
    <recommendedName>
        <fullName evidence="3">Signal peptidase complex subunit 2</fullName>
    </recommendedName>
</protein>
<dbReference type="STRING" id="1288291.A0A059F153"/>
<feature type="transmembrane region" description="Helical" evidence="9">
    <location>
        <begin position="80"/>
        <end position="102"/>
    </location>
</feature>
<dbReference type="HOGENOM" id="CLU_123486_0_0_1"/>
<evidence type="ECO:0000256" key="9">
    <source>
        <dbReference type="SAM" id="Phobius"/>
    </source>
</evidence>
<reference evidence="10 11" key="2">
    <citation type="submission" date="2014-03" db="EMBL/GenBank/DDBJ databases">
        <title>The Genome Sequence of Anncaliia algerae insect isolate PRA339.</title>
        <authorList>
            <consortium name="The Broad Institute Genome Sequencing Platform"/>
            <consortium name="The Broad Institute Genome Sequencing Center for Infectious Disease"/>
            <person name="Cuomo C."/>
            <person name="Becnel J."/>
            <person name="Sanscrainte N."/>
            <person name="Walker B."/>
            <person name="Young S.K."/>
            <person name="Zeng Q."/>
            <person name="Gargeya S."/>
            <person name="Fitzgerald M."/>
            <person name="Haas B."/>
            <person name="Abouelleil A."/>
            <person name="Alvarado L."/>
            <person name="Arachchi H.M."/>
            <person name="Berlin A.M."/>
            <person name="Chapman S.B."/>
            <person name="Dewar J."/>
            <person name="Goldberg J."/>
            <person name="Griggs A."/>
            <person name="Gujja S."/>
            <person name="Hansen M."/>
            <person name="Howarth C."/>
            <person name="Imamovic A."/>
            <person name="Larimer J."/>
            <person name="McCowan C."/>
            <person name="Murphy C."/>
            <person name="Neiman D."/>
            <person name="Pearson M."/>
            <person name="Priest M."/>
            <person name="Roberts A."/>
            <person name="Saif S."/>
            <person name="Shea T."/>
            <person name="Sisk P."/>
            <person name="Sykes S."/>
            <person name="Wortman J."/>
            <person name="Nusbaum C."/>
            <person name="Birren B."/>
        </authorList>
    </citation>
    <scope>NUCLEOTIDE SEQUENCE [LARGE SCALE GENOMIC DNA]</scope>
    <source>
        <strain evidence="10 11">PRA339</strain>
    </source>
</reference>
<keyword evidence="5" id="KW-0256">Endoplasmic reticulum</keyword>
<evidence type="ECO:0000256" key="1">
    <source>
        <dbReference type="ARBA" id="ARBA00004477"/>
    </source>
</evidence>
<dbReference type="Pfam" id="PF06703">
    <property type="entry name" value="SPC25"/>
    <property type="match status" value="1"/>
</dbReference>
<dbReference type="GO" id="GO:0005787">
    <property type="term" value="C:signal peptidase complex"/>
    <property type="evidence" value="ECO:0007669"/>
    <property type="project" value="InterPro"/>
</dbReference>
<evidence type="ECO:0000256" key="8">
    <source>
        <dbReference type="ARBA" id="ARBA00045608"/>
    </source>
</evidence>
<dbReference type="EMBL" id="KK365165">
    <property type="protein sequence ID" value="KCZ80729.1"/>
    <property type="molecule type" value="Genomic_DNA"/>
</dbReference>
<evidence type="ECO:0000256" key="2">
    <source>
        <dbReference type="ARBA" id="ARBA00007324"/>
    </source>
</evidence>
<evidence type="ECO:0000256" key="4">
    <source>
        <dbReference type="ARBA" id="ARBA00022692"/>
    </source>
</evidence>
<comment type="subcellular location">
    <subcellularLocation>
        <location evidence="1">Endoplasmic reticulum membrane</location>
        <topology evidence="1">Multi-pass membrane protein</topology>
    </subcellularLocation>
</comment>
<keyword evidence="4 9" id="KW-0812">Transmembrane</keyword>
<sequence>MESLKQKLSKNPIKSDLRSLLDLKIILDDLLSSYLTATNKFTRSYFLVDLRIAIGIISTICSLVVVYFSLYHEFVFYKPYVTWLLSIYFVLNISLECYFYFFKNPVFSGRNKKSKTIKVFTAIKAPDTKYYIDYYNDKVKKSHTIEMTEVFGDKGTLFHEKCFEIFDDIFDIK</sequence>
<evidence type="ECO:0000256" key="6">
    <source>
        <dbReference type="ARBA" id="ARBA00022989"/>
    </source>
</evidence>
<keyword evidence="11" id="KW-1185">Reference proteome</keyword>
<evidence type="ECO:0000256" key="3">
    <source>
        <dbReference type="ARBA" id="ARBA00017057"/>
    </source>
</evidence>
<comment type="similarity">
    <text evidence="2">Belongs to the SPCS2 family.</text>
</comment>
<evidence type="ECO:0000256" key="7">
    <source>
        <dbReference type="ARBA" id="ARBA00023136"/>
    </source>
</evidence>
<keyword evidence="7 9" id="KW-0472">Membrane</keyword>
<proteinExistence type="inferred from homology"/>
<dbReference type="GO" id="GO:0045047">
    <property type="term" value="P:protein targeting to ER"/>
    <property type="evidence" value="ECO:0007669"/>
    <property type="project" value="TreeGrafter"/>
</dbReference>
<organism evidence="10 11">
    <name type="scientific">Anncaliia algerae PRA339</name>
    <dbReference type="NCBI Taxonomy" id="1288291"/>
    <lineage>
        <taxon>Eukaryota</taxon>
        <taxon>Fungi</taxon>
        <taxon>Fungi incertae sedis</taxon>
        <taxon>Microsporidia</taxon>
        <taxon>Tubulinosematoidea</taxon>
        <taxon>Tubulinosematidae</taxon>
        <taxon>Anncaliia</taxon>
    </lineage>
</organism>
<keyword evidence="6 9" id="KW-1133">Transmembrane helix</keyword>
<feature type="transmembrane region" description="Helical" evidence="9">
    <location>
        <begin position="50"/>
        <end position="68"/>
    </location>
</feature>
<evidence type="ECO:0000313" key="10">
    <source>
        <dbReference type="EMBL" id="KCZ80729.1"/>
    </source>
</evidence>
<dbReference type="InterPro" id="IPR009582">
    <property type="entry name" value="Spc2/SPCS2"/>
</dbReference>
<dbReference type="PANTHER" id="PTHR13085">
    <property type="entry name" value="MICROSOMAL SIGNAL PEPTIDASE 25 KDA SUBUNIT"/>
    <property type="match status" value="1"/>
</dbReference>
<name>A0A059F153_9MICR</name>